<dbReference type="FunFam" id="3.40.50.720:FF:000185">
    <property type="entry name" value="peroxisomal multifunctional enzyme type 2"/>
    <property type="match status" value="1"/>
</dbReference>
<dbReference type="GO" id="GO:0005777">
    <property type="term" value="C:peroxisome"/>
    <property type="evidence" value="ECO:0007669"/>
    <property type="project" value="UniProtKB-SubCell"/>
</dbReference>
<dbReference type="Gene3D" id="1.10.287.4290">
    <property type="match status" value="1"/>
</dbReference>
<dbReference type="InterPro" id="IPR003033">
    <property type="entry name" value="SCP2_sterol-bd_dom"/>
</dbReference>
<organism evidence="12">
    <name type="scientific">Culex tarsalis</name>
    <name type="common">Encephalitis mosquito</name>
    <dbReference type="NCBI Taxonomy" id="7177"/>
    <lineage>
        <taxon>Eukaryota</taxon>
        <taxon>Metazoa</taxon>
        <taxon>Ecdysozoa</taxon>
        <taxon>Arthropoda</taxon>
        <taxon>Hexapoda</taxon>
        <taxon>Insecta</taxon>
        <taxon>Pterygota</taxon>
        <taxon>Neoptera</taxon>
        <taxon>Endopterygota</taxon>
        <taxon>Diptera</taxon>
        <taxon>Nematocera</taxon>
        <taxon>Culicoidea</taxon>
        <taxon>Culicidae</taxon>
        <taxon>Culicinae</taxon>
        <taxon>Culicini</taxon>
        <taxon>Culex</taxon>
        <taxon>Culex</taxon>
    </lineage>
</organism>
<feature type="domain" description="Ketoreductase" evidence="11">
    <location>
        <begin position="14"/>
        <end position="187"/>
    </location>
</feature>
<dbReference type="SUPFAM" id="SSF54637">
    <property type="entry name" value="Thioesterase/thiol ester dehydrase-isomerase"/>
    <property type="match status" value="2"/>
</dbReference>
<dbReference type="FunFam" id="3.10.129.10:FF:000013">
    <property type="entry name" value="Peroxisomal multifunctional enzyme type 2"/>
    <property type="match status" value="1"/>
</dbReference>
<dbReference type="EMBL" id="GFDL01007377">
    <property type="protein sequence ID" value="JAV27668.1"/>
    <property type="molecule type" value="Transcribed_RNA"/>
</dbReference>
<dbReference type="GO" id="GO:0006635">
    <property type="term" value="P:fatty acid beta-oxidation"/>
    <property type="evidence" value="ECO:0007669"/>
    <property type="project" value="UniProtKB-UniPathway"/>
</dbReference>
<protein>
    <recommendedName>
        <fullName evidence="10">Peroxisomal multifunctional enzyme type 2</fullName>
    </recommendedName>
</protein>
<dbReference type="SUPFAM" id="SSF55718">
    <property type="entry name" value="SCP-like"/>
    <property type="match status" value="1"/>
</dbReference>
<dbReference type="InterPro" id="IPR020904">
    <property type="entry name" value="Sc_DH/Rdtase_CS"/>
</dbReference>
<proteinExistence type="inferred from homology"/>
<dbReference type="CDD" id="cd03448">
    <property type="entry name" value="HDE_HSD"/>
    <property type="match status" value="1"/>
</dbReference>
<dbReference type="Gene3D" id="3.30.1050.10">
    <property type="entry name" value="SCP2 sterol-binding domain"/>
    <property type="match status" value="1"/>
</dbReference>
<dbReference type="Pfam" id="PF01575">
    <property type="entry name" value="MaoC_dehydratas"/>
    <property type="match status" value="1"/>
</dbReference>
<dbReference type="InterPro" id="IPR002539">
    <property type="entry name" value="MaoC-like_dom"/>
</dbReference>
<evidence type="ECO:0000256" key="8">
    <source>
        <dbReference type="ARBA" id="ARBA00023235"/>
    </source>
</evidence>
<dbReference type="PRINTS" id="PR00080">
    <property type="entry name" value="SDRFAMILY"/>
</dbReference>
<dbReference type="InterPro" id="IPR036291">
    <property type="entry name" value="NAD(P)-bd_dom_sf"/>
</dbReference>
<keyword evidence="6" id="KW-0443">Lipid metabolism</keyword>
<evidence type="ECO:0000256" key="4">
    <source>
        <dbReference type="ARBA" id="ARBA00022832"/>
    </source>
</evidence>
<dbReference type="AlphaFoldDB" id="A0A1Q3FJG4"/>
<evidence type="ECO:0000256" key="3">
    <source>
        <dbReference type="ARBA" id="ARBA00006484"/>
    </source>
</evidence>
<evidence type="ECO:0000256" key="5">
    <source>
        <dbReference type="ARBA" id="ARBA00023002"/>
    </source>
</evidence>
<evidence type="ECO:0000256" key="10">
    <source>
        <dbReference type="ARBA" id="ARBA00073497"/>
    </source>
</evidence>
<evidence type="ECO:0000256" key="9">
    <source>
        <dbReference type="ARBA" id="ARBA00023239"/>
    </source>
</evidence>
<dbReference type="Pfam" id="PF00106">
    <property type="entry name" value="adh_short"/>
    <property type="match status" value="1"/>
</dbReference>
<dbReference type="Gene3D" id="3.10.129.10">
    <property type="entry name" value="Hotdog Thioesterase"/>
    <property type="match status" value="1"/>
</dbReference>
<dbReference type="InterPro" id="IPR002347">
    <property type="entry name" value="SDR_fam"/>
</dbReference>
<name>A0A1Q3FJG4_CULTA</name>
<accession>A0A1Q3FJG4</accession>
<dbReference type="Gene3D" id="3.40.50.720">
    <property type="entry name" value="NAD(P)-binding Rossmann-like Domain"/>
    <property type="match status" value="1"/>
</dbReference>
<dbReference type="GO" id="GO:0018812">
    <property type="term" value="F:3-hydroxyacyl-CoA dehydratase activity"/>
    <property type="evidence" value="ECO:0007669"/>
    <property type="project" value="UniProtKB-ARBA"/>
</dbReference>
<dbReference type="InterPro" id="IPR029069">
    <property type="entry name" value="HotDog_dom_sf"/>
</dbReference>
<dbReference type="SMART" id="SM00822">
    <property type="entry name" value="PKS_KR"/>
    <property type="match status" value="1"/>
</dbReference>
<dbReference type="UniPathway" id="UPA00659"/>
<dbReference type="Pfam" id="PF02036">
    <property type="entry name" value="SCP2"/>
    <property type="match status" value="1"/>
</dbReference>
<keyword evidence="5" id="KW-0560">Oxidoreductase</keyword>
<keyword evidence="9" id="KW-0456">Lyase</keyword>
<dbReference type="InterPro" id="IPR054357">
    <property type="entry name" value="MFE-2_N"/>
</dbReference>
<comment type="similarity">
    <text evidence="3">Belongs to the short-chain dehydrogenases/reductases (SDR) family.</text>
</comment>
<evidence type="ECO:0000259" key="11">
    <source>
        <dbReference type="SMART" id="SM00822"/>
    </source>
</evidence>
<evidence type="ECO:0000256" key="2">
    <source>
        <dbReference type="ARBA" id="ARBA00005005"/>
    </source>
</evidence>
<keyword evidence="8" id="KW-0413">Isomerase</keyword>
<dbReference type="PANTHER" id="PTHR45024">
    <property type="entry name" value="DEHYDROGENASES, SHORT CHAIN"/>
    <property type="match status" value="1"/>
</dbReference>
<reference evidence="12" key="1">
    <citation type="submission" date="2017-01" db="EMBL/GenBank/DDBJ databases">
        <title>A deep insight into the sialotranscriptome of adult male and female Cluex tarsalis mosquitoes.</title>
        <authorList>
            <person name="Ribeiro J.M."/>
            <person name="Moreira F."/>
            <person name="Bernard K.A."/>
            <person name="Calvo E."/>
        </authorList>
    </citation>
    <scope>NUCLEOTIDE SEQUENCE</scope>
    <source>
        <strain evidence="12">Kern County</strain>
        <tissue evidence="12">Salivary glands</tissue>
    </source>
</reference>
<dbReference type="SUPFAM" id="SSF51735">
    <property type="entry name" value="NAD(P)-binding Rossmann-fold domains"/>
    <property type="match status" value="1"/>
</dbReference>
<dbReference type="PANTHER" id="PTHR45024:SF2">
    <property type="entry name" value="SCP2 DOMAIN-CONTAINING PROTEIN"/>
    <property type="match status" value="1"/>
</dbReference>
<dbReference type="InterPro" id="IPR051687">
    <property type="entry name" value="Peroxisomal_Beta-Oxidation"/>
</dbReference>
<dbReference type="Pfam" id="PF22622">
    <property type="entry name" value="MFE-2_hydrat-2_N"/>
    <property type="match status" value="1"/>
</dbReference>
<keyword evidence="7" id="KW-0576">Peroxisome</keyword>
<evidence type="ECO:0000256" key="7">
    <source>
        <dbReference type="ARBA" id="ARBA00023140"/>
    </source>
</evidence>
<dbReference type="CDD" id="cd05353">
    <property type="entry name" value="hydroxyacyl-CoA-like_DH_SDR_c-like"/>
    <property type="match status" value="1"/>
</dbReference>
<dbReference type="GO" id="GO:0016853">
    <property type="term" value="F:isomerase activity"/>
    <property type="evidence" value="ECO:0007669"/>
    <property type="project" value="UniProtKB-KW"/>
</dbReference>
<dbReference type="InterPro" id="IPR057326">
    <property type="entry name" value="KR_dom"/>
</dbReference>
<evidence type="ECO:0000256" key="1">
    <source>
        <dbReference type="ARBA" id="ARBA00004275"/>
    </source>
</evidence>
<dbReference type="PROSITE" id="PS00061">
    <property type="entry name" value="ADH_SHORT"/>
    <property type="match status" value="1"/>
</dbReference>
<dbReference type="GO" id="GO:0016491">
    <property type="term" value="F:oxidoreductase activity"/>
    <property type="evidence" value="ECO:0007669"/>
    <property type="project" value="UniProtKB-KW"/>
</dbReference>
<sequence length="719" mass="77247">MVSASENQLRYDGRVVVVTGAGAGLGREYALLFGSRGAKVVVNDLGGNFHGQGKSNAADKVVDEIRALGGTAVADYNSVVDGDKIIQTAMEAFGRIDVLVNNAGILRDKSIARISDEDWNLIHDVHLKGSFVTTRAAWPIMKKQNYGRIIMTSSNSGVYGNFGQANYSAAKLGLVGLANTVAIEGAKNNIHCNVIVPTAASRMTEGILPEILFNELKPKLISPVVAFLCHESCEDTGAIIESAAGWATKVHFVRGKGSVLRTSLDENVTPEFVRGVWSKVTDMSEAKHLNAIGEASLTLVDVLEKLREGVPTGNSVTETYKFNYKDVILYALGVGATVTDENDLRFLYENHSDFSALPTFFILPGLLSVMGSNLTASAITHASFDLTNILHGEQYIELFDHVPTEGVLTTTSTVIDVLDKKSGAVVITQSDSYDENGTLVARGQSSTFIVGVGNFNGKTKASDAVKPLVPNPKRAPDASVQVKTTKDQAALYRLSGDLNPMHIDPSFSAIAGYKTPILHGLCTMGVSVKAVLKQFGGDDSSLFKAAKVRFSKPVLPGQTLRVDMWREPNNRVCFRTVVVETNTEVLSGAYVDFKQIVVKPNMTSGKSLQSDAVFAGIKDRVAENEAKAKAINAVYLYKITDAGKVAKEWVLDCKAGKVYEGPVQGKADTTMTISDADMVDLALGKLQPQTAFMKGKLKITGNIMLAQKLAPLLKTEAKL</sequence>
<dbReference type="InterPro" id="IPR036527">
    <property type="entry name" value="SCP2_sterol-bd_dom_sf"/>
</dbReference>
<evidence type="ECO:0000256" key="6">
    <source>
        <dbReference type="ARBA" id="ARBA00023098"/>
    </source>
</evidence>
<evidence type="ECO:0000313" key="12">
    <source>
        <dbReference type="EMBL" id="JAV27668.1"/>
    </source>
</evidence>
<keyword evidence="4" id="KW-0276">Fatty acid metabolism</keyword>
<comment type="subcellular location">
    <subcellularLocation>
        <location evidence="1">Peroxisome</location>
    </subcellularLocation>
</comment>
<dbReference type="FunFam" id="3.30.1050.10:FF:000001">
    <property type="entry name" value="Putative Non-specific lipid-transfer protein"/>
    <property type="match status" value="1"/>
</dbReference>
<comment type="pathway">
    <text evidence="2">Lipid metabolism; fatty acid beta-oxidation.</text>
</comment>
<dbReference type="PRINTS" id="PR00081">
    <property type="entry name" value="GDHRDH"/>
</dbReference>